<keyword evidence="2" id="KW-0677">Repeat</keyword>
<dbReference type="InterPro" id="IPR001736">
    <property type="entry name" value="PLipase_D/transphosphatidylase"/>
</dbReference>
<proteinExistence type="predicted"/>
<evidence type="ECO:0000256" key="3">
    <source>
        <dbReference type="ARBA" id="ARBA00022801"/>
    </source>
</evidence>
<evidence type="ECO:0000313" key="7">
    <source>
        <dbReference type="EMBL" id="GLD33730.1"/>
    </source>
</evidence>
<dbReference type="AlphaFoldDB" id="A0A9P3QD97"/>
<comment type="caution">
    <text evidence="7">The sequence shown here is derived from an EMBL/GenBank/DDBJ whole genome shotgun (WGS) entry which is preliminary data.</text>
</comment>
<sequence>MGDERLLRAGQTCWQVAPADRFACIIDAADYFRHVKAAMLGAQHRIVLIAWDLDARMTFERGAKTLAGPNQLGVFLLWLLRERPGLEIYLLKSNLRLLPAFGGIWNGLTPVSLLNQISSKRVHFAVDGAHPVGSVHHQKIVVVDDAVAFCGGIDLTVNRWDTRAHLHDSRGRRTLGRSYGPRHDVGAAVDGAAARGLAEQARLRWQTATGRTLEPVTDVRPAWPADLAPTLRDVEIGIARTLPELDGREEVREVEALNLAAIAAARHSIYLENQYLASRRIVDALAARLREPDGPEIVVVLARRGNNPIERGTMDSARHKVIQLLWAADEHSRLGVYWPATDGGAPIYVHSKILVVDDRLLRIGSSNLNNRSLGFDSECDIAVEADPGDSDRDAVSQQIRCVRDELVSEHLGVSTAELDTAMRRYGSLRTAIEQLRGHGRTLRPITGRTVTNEAGPLAENDLVDPDHVPRSLTRGLQRLIAELRA</sequence>
<keyword evidence="8" id="KW-1185">Reference proteome</keyword>
<dbReference type="Proteomes" id="UP001165663">
    <property type="component" value="Unassembled WGS sequence"/>
</dbReference>
<dbReference type="Gene3D" id="3.30.870.10">
    <property type="entry name" value="Endonuclease Chain A"/>
    <property type="match status" value="2"/>
</dbReference>
<protein>
    <submittedName>
        <fullName evidence="7">Phospholipase D/transphosphatidylase</fullName>
    </submittedName>
</protein>
<dbReference type="InterPro" id="IPR015679">
    <property type="entry name" value="PLipase_D_fam"/>
</dbReference>
<feature type="domain" description="PLD phosphodiesterase" evidence="5">
    <location>
        <begin position="132"/>
        <end position="159"/>
    </location>
</feature>
<dbReference type="SUPFAM" id="SSF56024">
    <property type="entry name" value="Phospholipase D/nuclease"/>
    <property type="match status" value="2"/>
</dbReference>
<dbReference type="Proteomes" id="UP001064782">
    <property type="component" value="Unassembled WGS sequence"/>
</dbReference>
<evidence type="ECO:0000256" key="4">
    <source>
        <dbReference type="ARBA" id="ARBA00023098"/>
    </source>
</evidence>
<dbReference type="GO" id="GO:0009395">
    <property type="term" value="P:phospholipid catabolic process"/>
    <property type="evidence" value="ECO:0007669"/>
    <property type="project" value="TreeGrafter"/>
</dbReference>
<dbReference type="Pfam" id="PF13091">
    <property type="entry name" value="PLDc_2"/>
    <property type="match status" value="1"/>
</dbReference>
<keyword evidence="4" id="KW-0443">Lipid metabolism</keyword>
<evidence type="ECO:0000256" key="1">
    <source>
        <dbReference type="ARBA" id="ARBA00000798"/>
    </source>
</evidence>
<dbReference type="RefSeq" id="WP_236981584.1">
    <property type="nucleotide sequence ID" value="NZ_BRXE01000030.1"/>
</dbReference>
<evidence type="ECO:0000256" key="2">
    <source>
        <dbReference type="ARBA" id="ARBA00022737"/>
    </source>
</evidence>
<dbReference type="GO" id="GO:0004630">
    <property type="term" value="F:phospholipase D activity"/>
    <property type="evidence" value="ECO:0007669"/>
    <property type="project" value="UniProtKB-EC"/>
</dbReference>
<organism evidence="7 8">
    <name type="scientific">Mycobacterium kiyosense</name>
    <dbReference type="NCBI Taxonomy" id="2871094"/>
    <lineage>
        <taxon>Bacteria</taxon>
        <taxon>Bacillati</taxon>
        <taxon>Actinomycetota</taxon>
        <taxon>Actinomycetes</taxon>
        <taxon>Mycobacteriales</taxon>
        <taxon>Mycobacteriaceae</taxon>
        <taxon>Mycobacterium</taxon>
    </lineage>
</organism>
<dbReference type="GeneID" id="83632978"/>
<comment type="catalytic activity">
    <reaction evidence="1">
        <text>a 1,2-diacyl-sn-glycero-3-phosphocholine + H2O = a 1,2-diacyl-sn-glycero-3-phosphate + choline + H(+)</text>
        <dbReference type="Rhea" id="RHEA:14445"/>
        <dbReference type="ChEBI" id="CHEBI:15354"/>
        <dbReference type="ChEBI" id="CHEBI:15377"/>
        <dbReference type="ChEBI" id="CHEBI:15378"/>
        <dbReference type="ChEBI" id="CHEBI:57643"/>
        <dbReference type="ChEBI" id="CHEBI:58608"/>
        <dbReference type="EC" id="3.1.4.4"/>
    </reaction>
</comment>
<dbReference type="EMBL" id="BRXE01000030">
    <property type="protein sequence ID" value="GLB83602.1"/>
    <property type="molecule type" value="Genomic_DNA"/>
</dbReference>
<dbReference type="PROSITE" id="PS50035">
    <property type="entry name" value="PLD"/>
    <property type="match status" value="2"/>
</dbReference>
<keyword evidence="3" id="KW-0378">Hydrolase</keyword>
<dbReference type="Pfam" id="PF00614">
    <property type="entry name" value="PLDc"/>
    <property type="match status" value="1"/>
</dbReference>
<dbReference type="CDD" id="cd09140">
    <property type="entry name" value="PLDc_vPLD1_2_like_bac_1"/>
    <property type="match status" value="1"/>
</dbReference>
<dbReference type="SMART" id="SM00155">
    <property type="entry name" value="PLDc"/>
    <property type="match status" value="2"/>
</dbReference>
<dbReference type="InterPro" id="IPR025202">
    <property type="entry name" value="PLD-like_dom"/>
</dbReference>
<evidence type="ECO:0000313" key="6">
    <source>
        <dbReference type="EMBL" id="GLB83602.1"/>
    </source>
</evidence>
<evidence type="ECO:0000313" key="8">
    <source>
        <dbReference type="Proteomes" id="UP001064782"/>
    </source>
</evidence>
<dbReference type="EMBL" id="BRZI01000103">
    <property type="protein sequence ID" value="GLD33730.1"/>
    <property type="molecule type" value="Genomic_DNA"/>
</dbReference>
<feature type="domain" description="PLD phosphodiesterase" evidence="5">
    <location>
        <begin position="345"/>
        <end position="372"/>
    </location>
</feature>
<name>A0A9P3QD97_9MYCO</name>
<dbReference type="PANTHER" id="PTHR18896">
    <property type="entry name" value="PHOSPHOLIPASE D"/>
    <property type="match status" value="1"/>
</dbReference>
<accession>A0A9P3QD97</accession>
<dbReference type="CDD" id="cd09143">
    <property type="entry name" value="PLDc_vPLD1_2_like_bac_2"/>
    <property type="match status" value="1"/>
</dbReference>
<evidence type="ECO:0000259" key="5">
    <source>
        <dbReference type="PROSITE" id="PS50035"/>
    </source>
</evidence>
<dbReference type="PANTHER" id="PTHR18896:SF76">
    <property type="entry name" value="PHOSPHOLIPASE"/>
    <property type="match status" value="1"/>
</dbReference>
<reference evidence="7" key="1">
    <citation type="submission" date="2022-08" db="EMBL/GenBank/DDBJ databases">
        <title>Mycobacterium kiyosense sp. nov., scotochromogenic slow-glowing species isolated from respiratory specimens.</title>
        <authorList>
            <person name="Fukano H."/>
            <person name="Kazumi Y."/>
            <person name="Sakagami N."/>
            <person name="Ato M."/>
            <person name="Mitarai S."/>
            <person name="Hoshino Y."/>
        </authorList>
    </citation>
    <scope>NUCLEOTIDE SEQUENCE</scope>
    <source>
        <strain evidence="7">1413</strain>
        <strain evidence="6">SRL2020-028</strain>
    </source>
</reference>
<gene>
    <name evidence="7" type="ORF">Mkiyose1413_56130</name>
    <name evidence="6" type="ORF">SRL2020028_28580</name>
</gene>